<dbReference type="EMBL" id="CYZE01000004">
    <property type="protein sequence ID" value="CUO16451.1"/>
    <property type="molecule type" value="Genomic_DNA"/>
</dbReference>
<name>A0A174CSB8_9FIRM</name>
<dbReference type="RefSeq" id="WP_055655045.1">
    <property type="nucleotide sequence ID" value="NZ_CABIXC010000004.1"/>
</dbReference>
<evidence type="ECO:0000256" key="1">
    <source>
        <dbReference type="ARBA" id="ARBA00022737"/>
    </source>
</evidence>
<accession>A0A174CSB8</accession>
<gene>
    <name evidence="4" type="primary">lytB_1</name>
    <name evidence="4" type="ORF">ERS852407_02029</name>
</gene>
<feature type="repeat" description="Cell wall-binding" evidence="2">
    <location>
        <begin position="267"/>
        <end position="286"/>
    </location>
</feature>
<proteinExistence type="predicted"/>
<dbReference type="PROSITE" id="PS51170">
    <property type="entry name" value="CW"/>
    <property type="match status" value="3"/>
</dbReference>
<dbReference type="GO" id="GO:0033925">
    <property type="term" value="F:mannosyl-glycoprotein endo-beta-N-acetylglucosaminidase activity"/>
    <property type="evidence" value="ECO:0007669"/>
    <property type="project" value="UniProtKB-EC"/>
</dbReference>
<evidence type="ECO:0000313" key="4">
    <source>
        <dbReference type="EMBL" id="CUO16451.1"/>
    </source>
</evidence>
<keyword evidence="3" id="KW-0732">Signal</keyword>
<feature type="repeat" description="Cell wall-binding" evidence="2">
    <location>
        <begin position="237"/>
        <end position="265"/>
    </location>
</feature>
<dbReference type="EC" id="3.2.1.96" evidence="4"/>
<evidence type="ECO:0000313" key="5">
    <source>
        <dbReference type="Proteomes" id="UP000095651"/>
    </source>
</evidence>
<dbReference type="Proteomes" id="UP000095651">
    <property type="component" value="Unassembled WGS sequence"/>
</dbReference>
<evidence type="ECO:0000256" key="3">
    <source>
        <dbReference type="SAM" id="SignalP"/>
    </source>
</evidence>
<dbReference type="Gene3D" id="2.10.270.10">
    <property type="entry name" value="Cholin Binding"/>
    <property type="match status" value="8"/>
</dbReference>
<dbReference type="SUPFAM" id="SSF69360">
    <property type="entry name" value="Cell wall binding repeat"/>
    <property type="match status" value="3"/>
</dbReference>
<feature type="repeat" description="Cell wall-binding" evidence="2">
    <location>
        <begin position="341"/>
        <end position="360"/>
    </location>
</feature>
<evidence type="ECO:0000256" key="2">
    <source>
        <dbReference type="PROSITE-ProRule" id="PRU00591"/>
    </source>
</evidence>
<keyword evidence="4" id="KW-0326">Glycosidase</keyword>
<keyword evidence="1" id="KW-0677">Repeat</keyword>
<feature type="chain" id="PRO_5008019451" evidence="3">
    <location>
        <begin position="27"/>
        <end position="751"/>
    </location>
</feature>
<protein>
    <submittedName>
        <fullName evidence="4">Putative cell wall binding repeat</fullName>
        <ecNumber evidence="4">3.2.1.96</ecNumber>
    </submittedName>
</protein>
<dbReference type="InterPro" id="IPR018337">
    <property type="entry name" value="Cell_wall/Cho-bd_repeat"/>
</dbReference>
<keyword evidence="4" id="KW-0378">Hydrolase</keyword>
<sequence>MKKLKYIGLVMLVLFLLAVLPFSAFAAEGWQQNEEGHWTYIENNEKVTGQWVKWSDNSLRFVDKEGILVTSNWINYQSNRYYVNNEGKRYEDSWFSITTNPSQPGRKQTITWYYAGSDGTILKNGWYLIDKSWYYFYPGGNSPRNVFFNIGDKRYYVDENGARRQDGWFSVTSVNSAGISYTNWYYADSDGVLLRNGWHELQGKSYYFDINGNSPRNNWVNIDLNRYYVDADGVRMQNGWFSIEGVNGYGQKFENWYYADSDGLIKRWGWNQIGENWYYFDNNGISYRSRWYVDGKKKRYYLDADGILKANGWFSVTAGNAANNNLKTTWYYADENGAICQDGFYEIAGKMYYFDVNGNMMRNWWRNRPSGEKRYVGDNGALYENEWFSISGLDGNGASYTRWYYAGNDGKIYQDGWYTINEKKYRFKSGGELVTGWNGNDDESNLYYCGEDGARVYGWQWLKIPDDWSDDNEAVSEYISNYGEYAYFYFDPQSGKKKYSTSGTYRELKVDDKVYCFDSKGIMQMGWVLVKNASPAIKGYRYYVSSAETFSLEKAGVRLENTWLMLESPENIDGGSDKGKYYFASGGEPVCGVSGKYKIKKINGMQYAFDVYGNAAWGLLEIDNAFYYFGDSDKNCAGVTGRCSLADGTDNGKSIYRFDSSGKGFTGIKDGYFYYNGKLQKADPAARYEVFDVPETGLRLINSSGKVMKQAKVKDGDGGEWKTNTSGIITQFGSDCVTQIVEPEATAIAPD</sequence>
<dbReference type="AlphaFoldDB" id="A0A174CSB8"/>
<organism evidence="4 5">
    <name type="scientific">Hungatella hathewayi</name>
    <dbReference type="NCBI Taxonomy" id="154046"/>
    <lineage>
        <taxon>Bacteria</taxon>
        <taxon>Bacillati</taxon>
        <taxon>Bacillota</taxon>
        <taxon>Clostridia</taxon>
        <taxon>Lachnospirales</taxon>
        <taxon>Lachnospiraceae</taxon>
        <taxon>Hungatella</taxon>
    </lineage>
</organism>
<feature type="signal peptide" evidence="3">
    <location>
        <begin position="1"/>
        <end position="26"/>
    </location>
</feature>
<dbReference type="Pfam" id="PF01473">
    <property type="entry name" value="Choline_bind_1"/>
    <property type="match status" value="8"/>
</dbReference>
<reference evidence="4 5" key="1">
    <citation type="submission" date="2015-09" db="EMBL/GenBank/DDBJ databases">
        <authorList>
            <consortium name="Pathogen Informatics"/>
        </authorList>
    </citation>
    <scope>NUCLEOTIDE SEQUENCE [LARGE SCALE GENOMIC DNA]</scope>
    <source>
        <strain evidence="4 5">2789STDY5608850</strain>
    </source>
</reference>